<comment type="catalytic activity">
    <reaction evidence="14">
        <text>chloride(in) = chloride(out)</text>
        <dbReference type="Rhea" id="RHEA:29823"/>
        <dbReference type="ChEBI" id="CHEBI:17996"/>
    </reaction>
</comment>
<keyword evidence="4" id="KW-1003">Cell membrane</keyword>
<evidence type="ECO:0000256" key="1">
    <source>
        <dbReference type="ARBA" id="ARBA00004651"/>
    </source>
</evidence>
<evidence type="ECO:0000256" key="3">
    <source>
        <dbReference type="ARBA" id="ARBA00022448"/>
    </source>
</evidence>
<feature type="non-terminal residue" evidence="18">
    <location>
        <position position="1"/>
    </location>
</feature>
<evidence type="ECO:0000256" key="2">
    <source>
        <dbReference type="ARBA" id="ARBA00009849"/>
    </source>
</evidence>
<evidence type="ECO:0000313" key="18">
    <source>
        <dbReference type="EMBL" id="ETE61805.1"/>
    </source>
</evidence>
<dbReference type="EMBL" id="AZIM01003638">
    <property type="protein sequence ID" value="ETE61805.1"/>
    <property type="molecule type" value="Genomic_DNA"/>
</dbReference>
<organism evidence="18 19">
    <name type="scientific">Ophiophagus hannah</name>
    <name type="common">King cobra</name>
    <name type="synonym">Naja hannah</name>
    <dbReference type="NCBI Taxonomy" id="8665"/>
    <lineage>
        <taxon>Eukaryota</taxon>
        <taxon>Metazoa</taxon>
        <taxon>Chordata</taxon>
        <taxon>Craniata</taxon>
        <taxon>Vertebrata</taxon>
        <taxon>Euteleostomi</taxon>
        <taxon>Lepidosauria</taxon>
        <taxon>Squamata</taxon>
        <taxon>Bifurcata</taxon>
        <taxon>Unidentata</taxon>
        <taxon>Episquamata</taxon>
        <taxon>Toxicofera</taxon>
        <taxon>Serpentes</taxon>
        <taxon>Colubroidea</taxon>
        <taxon>Elapidae</taxon>
        <taxon>Elapinae</taxon>
        <taxon>Ophiophagus</taxon>
    </lineage>
</organism>
<dbReference type="PANTHER" id="PTHR12424">
    <property type="entry name" value="TWEETY-RELATED"/>
    <property type="match status" value="1"/>
</dbReference>
<comment type="function">
    <text evidence="17">Probable chloride channel.</text>
</comment>
<comment type="similarity">
    <text evidence="2 17">Belongs to the tweety family.</text>
</comment>
<comment type="caution">
    <text evidence="18">The sequence shown here is derived from an EMBL/GenBank/DDBJ whole genome shotgun (WGS) entry which is preliminary data.</text>
</comment>
<dbReference type="PANTHER" id="PTHR12424:SF5">
    <property type="entry name" value="PROTEIN TWEETY HOMOLOG 1"/>
    <property type="match status" value="1"/>
</dbReference>
<dbReference type="Proteomes" id="UP000018936">
    <property type="component" value="Unassembled WGS sequence"/>
</dbReference>
<dbReference type="OrthoDB" id="187568at2759"/>
<evidence type="ECO:0000256" key="17">
    <source>
        <dbReference type="RuleBase" id="RU361114"/>
    </source>
</evidence>
<evidence type="ECO:0000256" key="11">
    <source>
        <dbReference type="ARBA" id="ARBA00023180"/>
    </source>
</evidence>
<keyword evidence="8 17" id="KW-0472">Membrane</keyword>
<evidence type="ECO:0000256" key="6">
    <source>
        <dbReference type="ARBA" id="ARBA00022989"/>
    </source>
</evidence>
<reference evidence="18 19" key="1">
    <citation type="journal article" date="2013" name="Proc. Natl. Acad. Sci. U.S.A.">
        <title>The king cobra genome reveals dynamic gene evolution and adaptation in the snake venom system.</title>
        <authorList>
            <person name="Vonk F.J."/>
            <person name="Casewell N.R."/>
            <person name="Henkel C.V."/>
            <person name="Heimberg A.M."/>
            <person name="Jansen H.J."/>
            <person name="McCleary R.J."/>
            <person name="Kerkkamp H.M."/>
            <person name="Vos R.A."/>
            <person name="Guerreiro I."/>
            <person name="Calvete J.J."/>
            <person name="Wuster W."/>
            <person name="Woods A.E."/>
            <person name="Logan J.M."/>
            <person name="Harrison R.A."/>
            <person name="Castoe T.A."/>
            <person name="de Koning A.P."/>
            <person name="Pollock D.D."/>
            <person name="Yandell M."/>
            <person name="Calderon D."/>
            <person name="Renjifo C."/>
            <person name="Currier R.B."/>
            <person name="Salgado D."/>
            <person name="Pla D."/>
            <person name="Sanz L."/>
            <person name="Hyder A.S."/>
            <person name="Ribeiro J.M."/>
            <person name="Arntzen J.W."/>
            <person name="van den Thillart G.E."/>
            <person name="Boetzer M."/>
            <person name="Pirovano W."/>
            <person name="Dirks R.P."/>
            <person name="Spaink H.P."/>
            <person name="Duboule D."/>
            <person name="McGlinn E."/>
            <person name="Kini R.M."/>
            <person name="Richardson M.K."/>
        </authorList>
    </citation>
    <scope>NUCLEOTIDE SEQUENCE</scope>
    <source>
        <tissue evidence="18">Blood</tissue>
    </source>
</reference>
<dbReference type="GO" id="GO:0034707">
    <property type="term" value="C:chloride channel complex"/>
    <property type="evidence" value="ECO:0007669"/>
    <property type="project" value="UniProtKB-UniRule"/>
</dbReference>
<keyword evidence="6 17" id="KW-1133">Transmembrane helix</keyword>
<feature type="transmembrane region" description="Helical" evidence="17">
    <location>
        <begin position="6"/>
        <end position="25"/>
    </location>
</feature>
<dbReference type="Pfam" id="PF04906">
    <property type="entry name" value="Tweety"/>
    <property type="match status" value="2"/>
</dbReference>
<evidence type="ECO:0000256" key="16">
    <source>
        <dbReference type="ARBA" id="ARBA00047042"/>
    </source>
</evidence>
<keyword evidence="3 17" id="KW-0813">Transport</keyword>
<evidence type="ECO:0000256" key="4">
    <source>
        <dbReference type="ARBA" id="ARBA00022475"/>
    </source>
</evidence>
<comment type="subcellular location">
    <subcellularLocation>
        <location evidence="1">Cell membrane</location>
        <topology evidence="1">Multi-pass membrane protein</topology>
    </subcellularLocation>
</comment>
<evidence type="ECO:0000256" key="15">
    <source>
        <dbReference type="ARBA" id="ARBA00044642"/>
    </source>
</evidence>
<dbReference type="InterPro" id="IPR006990">
    <property type="entry name" value="Tweety"/>
</dbReference>
<proteinExistence type="inferred from homology"/>
<sequence length="268" mass="29377">ALLFLASVSGLCFAISLVLICVYLIRFCCCSNEDEEETKTQRVCCVTWSCVAAVIICCAGIGIGFYGNSETNDGVYQVTYSLLNANHTLSSIDSLVSETVALLSATVRGELTQLEETLSQRTELVAVVRNTRRQAEAVAQTLDGIPFWKDARGGASILAEQVGYLEDYRMTVMSFLVLILSWGSMGLETAAAVGLSDFCFEPDGYVMNTTQARTGLSPEILQYYLTCSQDIFNPFQQKNIVSIQSTLNITESNFHHLVALLNCRGLHK</sequence>
<keyword evidence="10 17" id="KW-0869">Chloride channel</keyword>
<evidence type="ECO:0000313" key="19">
    <source>
        <dbReference type="Proteomes" id="UP000018936"/>
    </source>
</evidence>
<keyword evidence="13 17" id="KW-0407">Ion channel</keyword>
<gene>
    <name evidence="18" type="primary">ttyh1</name>
    <name evidence="18" type="ORF">L345_12441</name>
</gene>
<protein>
    <recommendedName>
        <fullName evidence="17">Protein tweety homolog</fullName>
    </recommendedName>
</protein>
<evidence type="ECO:0000256" key="10">
    <source>
        <dbReference type="ARBA" id="ARBA00023173"/>
    </source>
</evidence>
<evidence type="ECO:0000256" key="13">
    <source>
        <dbReference type="ARBA" id="ARBA00023303"/>
    </source>
</evidence>
<comment type="subunit">
    <text evidence="16">Homotetramer; disulfide-linked. Homodimer.</text>
</comment>
<evidence type="ECO:0000256" key="5">
    <source>
        <dbReference type="ARBA" id="ARBA00022692"/>
    </source>
</evidence>
<comment type="catalytic activity">
    <reaction evidence="15">
        <text>L-glutamate(out) = L-glutamate(in)</text>
        <dbReference type="Rhea" id="RHEA:66336"/>
        <dbReference type="ChEBI" id="CHEBI:29985"/>
    </reaction>
    <physiologicalReaction direction="right-to-left" evidence="15">
        <dbReference type="Rhea" id="RHEA:66338"/>
    </physiologicalReaction>
</comment>
<comment type="caution">
    <text evidence="17">Lacks conserved residue(s) required for the propagation of feature annotation.</text>
</comment>
<name>V8NI96_OPHHA</name>
<dbReference type="GO" id="GO:0005886">
    <property type="term" value="C:plasma membrane"/>
    <property type="evidence" value="ECO:0007669"/>
    <property type="project" value="UniProtKB-SubCell"/>
</dbReference>
<feature type="transmembrane region" description="Helical" evidence="17">
    <location>
        <begin position="46"/>
        <end position="67"/>
    </location>
</feature>
<keyword evidence="9" id="KW-1015">Disulfide bond</keyword>
<accession>V8NI96</accession>
<evidence type="ECO:0000256" key="12">
    <source>
        <dbReference type="ARBA" id="ARBA00023214"/>
    </source>
</evidence>
<dbReference type="GO" id="GO:0072320">
    <property type="term" value="F:volume-sensitive chloride channel activity"/>
    <property type="evidence" value="ECO:0007669"/>
    <property type="project" value="TreeGrafter"/>
</dbReference>
<evidence type="ECO:0000256" key="8">
    <source>
        <dbReference type="ARBA" id="ARBA00023136"/>
    </source>
</evidence>
<evidence type="ECO:0000256" key="9">
    <source>
        <dbReference type="ARBA" id="ARBA00023157"/>
    </source>
</evidence>
<keyword evidence="19" id="KW-1185">Reference proteome</keyword>
<keyword evidence="12 17" id="KW-0868">Chloride</keyword>
<feature type="non-terminal residue" evidence="18">
    <location>
        <position position="268"/>
    </location>
</feature>
<dbReference type="GO" id="GO:0030868">
    <property type="term" value="C:smooth endoplasmic reticulum membrane"/>
    <property type="evidence" value="ECO:0007669"/>
    <property type="project" value="TreeGrafter"/>
</dbReference>
<dbReference type="GO" id="GO:0005229">
    <property type="term" value="F:intracellularly calcium-gated chloride channel activity"/>
    <property type="evidence" value="ECO:0007669"/>
    <property type="project" value="TreeGrafter"/>
</dbReference>
<keyword evidence="5 17" id="KW-0812">Transmembrane</keyword>
<evidence type="ECO:0000256" key="14">
    <source>
        <dbReference type="ARBA" id="ARBA00024167"/>
    </source>
</evidence>
<evidence type="ECO:0000256" key="7">
    <source>
        <dbReference type="ARBA" id="ARBA00023065"/>
    </source>
</evidence>
<keyword evidence="7 17" id="KW-0406">Ion transport</keyword>
<dbReference type="AlphaFoldDB" id="V8NI96"/>
<keyword evidence="11" id="KW-0325">Glycoprotein</keyword>